<evidence type="ECO:0000313" key="1">
    <source>
        <dbReference type="EMBL" id="DAF49682.1"/>
    </source>
</evidence>
<proteinExistence type="predicted"/>
<accession>A0A8S5SGC6</accession>
<reference evidence="1" key="1">
    <citation type="journal article" date="2021" name="Proc. Natl. Acad. Sci. U.S.A.">
        <title>A Catalog of Tens of Thousands of Viruses from Human Metagenomes Reveals Hidden Associations with Chronic Diseases.</title>
        <authorList>
            <person name="Tisza M.J."/>
            <person name="Buck C.B."/>
        </authorList>
    </citation>
    <scope>NUCLEOTIDE SEQUENCE</scope>
    <source>
        <strain evidence="1">CtZih56</strain>
    </source>
</reference>
<dbReference type="Gene3D" id="1.10.8.200">
    <property type="entry name" value="Replisome organizer (g39p helicase loader/inhibitor protein)"/>
    <property type="match status" value="1"/>
</dbReference>
<sequence>MGEQGRKGREKQPGQREPVFRHCGAIGGRGEMRASDMAKLLGVLRVTYPQFYRNFSDQDMENVVALWTELFADDPAELVMMAVKEYIHSDQSGFPPVIGKIAHAVDRLKHPDDLGAAEAWALVRKAAANGFYGAEEEFRKLPPEVRAIVGNPGQLRAWAQMDVDTLNSVIGSNFQRAYRERMESIKRDRMTPEDVKARARQYRLSPFEDVEIKRLEGGA</sequence>
<name>A0A8S5SGC6_9CAUD</name>
<protein>
    <submittedName>
        <fullName evidence="1">Replisome organizer</fullName>
    </submittedName>
</protein>
<organism evidence="1">
    <name type="scientific">Podoviridae sp. ctZih56</name>
    <dbReference type="NCBI Taxonomy" id="2827741"/>
    <lineage>
        <taxon>Viruses</taxon>
        <taxon>Duplodnaviria</taxon>
        <taxon>Heunggongvirae</taxon>
        <taxon>Uroviricota</taxon>
        <taxon>Caudoviricetes</taxon>
    </lineage>
</organism>
<dbReference type="EMBL" id="BK032586">
    <property type="protein sequence ID" value="DAF49682.1"/>
    <property type="molecule type" value="Genomic_DNA"/>
</dbReference>